<dbReference type="Proteomes" id="UP001153365">
    <property type="component" value="Unassembled WGS sequence"/>
</dbReference>
<feature type="compositionally biased region" description="Polar residues" evidence="1">
    <location>
        <begin position="239"/>
        <end position="250"/>
    </location>
</feature>
<feature type="signal peptide" evidence="2">
    <location>
        <begin position="1"/>
        <end position="22"/>
    </location>
</feature>
<dbReference type="AlphaFoldDB" id="A0AAV0AWR2"/>
<comment type="caution">
    <text evidence="3">The sequence shown here is derived from an EMBL/GenBank/DDBJ whole genome shotgun (WGS) entry which is preliminary data.</text>
</comment>
<sequence length="687" mass="79246">MIFRGAFVYLCLVAPHIISTNATFSKGRKVKTLGDIVEGSRSQKSLGNQCNLISHTKNSSQVQKQSHVEHQINLNAKNVDIALLAVNKKRNFKEAFENKEAKPAQLPDNVQANVILPHYSTDWGEDLMLFATEWDAFPTYMMESHPAEIQHNFDTALNGLEHSYHDYYLQGSSFWENDPWLIHQPESFGPQSGISVNDAAETQVPEHQNLGESSLADNQPLSSLVETVPTDVSAGTSYSTLASNFGPNQQEKTRALNEKGQSSNEIFESPHMLNLSRDPNIFKKNRPSKAQKDIVEIEDLPFKGKQRPRTLSADEKYAAEKEALLKSRPSSSKAPGGKSHRIAKNIKDHGKKKKKYREKVPPSEKALIDAIDEFKLNLVELRGSSSSKSSLNLFLETMDKIADNKSIEDFPKSRKVINQQYLKLYTQKPYFKSFLANSGIPICQSLLNELQKSIEKSNDEGGKNSDYFFFKATNGQIKRNFDQNLYILPHQVSLFFNAKKYDFKVENIVLEKVPCNWNYYTDHLSKTFCTAIKMIPWKELFISDKEIDLFEKREMYMKYRKLKRFGVDYGRLPSMRFELRKLFRVYSTLINKLFCDGQKDLQENFHDRQKAAISFFDKVISLLEIDSGDNANYFIRNENIRTMFSKHSLKFPTQKFQFKICHGDRSKIDIVWKILTLWLARYKYEYY</sequence>
<evidence type="ECO:0000313" key="3">
    <source>
        <dbReference type="EMBL" id="CAH7673705.1"/>
    </source>
</evidence>
<feature type="compositionally biased region" description="Basic residues" evidence="1">
    <location>
        <begin position="338"/>
        <end position="357"/>
    </location>
</feature>
<keyword evidence="2" id="KW-0732">Signal</keyword>
<feature type="chain" id="PRO_5043796227" evidence="2">
    <location>
        <begin position="23"/>
        <end position="687"/>
    </location>
</feature>
<dbReference type="EMBL" id="CALTRL010001788">
    <property type="protein sequence ID" value="CAH7673705.1"/>
    <property type="molecule type" value="Genomic_DNA"/>
</dbReference>
<evidence type="ECO:0000256" key="2">
    <source>
        <dbReference type="SAM" id="SignalP"/>
    </source>
</evidence>
<evidence type="ECO:0000256" key="1">
    <source>
        <dbReference type="SAM" id="MobiDB-lite"/>
    </source>
</evidence>
<reference evidence="3" key="1">
    <citation type="submission" date="2022-06" db="EMBL/GenBank/DDBJ databases">
        <authorList>
            <consortium name="SYNGENTA / RWTH Aachen University"/>
        </authorList>
    </citation>
    <scope>NUCLEOTIDE SEQUENCE</scope>
</reference>
<evidence type="ECO:0000313" key="4">
    <source>
        <dbReference type="Proteomes" id="UP001153365"/>
    </source>
</evidence>
<feature type="region of interest" description="Disordered" evidence="1">
    <location>
        <begin position="239"/>
        <end position="263"/>
    </location>
</feature>
<name>A0AAV0AWR2_PHAPC</name>
<protein>
    <submittedName>
        <fullName evidence="3">Expressed protein</fullName>
    </submittedName>
</protein>
<gene>
    <name evidence="3" type="ORF">PPACK8108_LOCUS8591</name>
</gene>
<keyword evidence="4" id="KW-1185">Reference proteome</keyword>
<organism evidence="3 4">
    <name type="scientific">Phakopsora pachyrhizi</name>
    <name type="common">Asian soybean rust disease fungus</name>
    <dbReference type="NCBI Taxonomy" id="170000"/>
    <lineage>
        <taxon>Eukaryota</taxon>
        <taxon>Fungi</taxon>
        <taxon>Dikarya</taxon>
        <taxon>Basidiomycota</taxon>
        <taxon>Pucciniomycotina</taxon>
        <taxon>Pucciniomycetes</taxon>
        <taxon>Pucciniales</taxon>
        <taxon>Phakopsoraceae</taxon>
        <taxon>Phakopsora</taxon>
    </lineage>
</organism>
<accession>A0AAV0AWR2</accession>
<proteinExistence type="predicted"/>
<feature type="region of interest" description="Disordered" evidence="1">
    <location>
        <begin position="322"/>
        <end position="359"/>
    </location>
</feature>